<name>A0ACB8WJ92_9TELE</name>
<sequence>MSHREEAQGRPRTRWRDYVSQLDLGTPQGSPQEELEEVSGEKCWAQPLTQVTDSCDVVKPCQTAKKNSIIASYQSYIMVRDGPENMVQLYFQIQADECKARPHHAASAFEDMLLKRCNTNLLSLIQLVAILSLVHFDS</sequence>
<protein>
    <submittedName>
        <fullName evidence="1">Uncharacterized protein</fullName>
    </submittedName>
</protein>
<accession>A0ACB8WJ92</accession>
<dbReference type="EMBL" id="CM041538">
    <property type="protein sequence ID" value="KAI3368135.1"/>
    <property type="molecule type" value="Genomic_DNA"/>
</dbReference>
<organism evidence="1 2">
    <name type="scientific">Scortum barcoo</name>
    <name type="common">barcoo grunter</name>
    <dbReference type="NCBI Taxonomy" id="214431"/>
    <lineage>
        <taxon>Eukaryota</taxon>
        <taxon>Metazoa</taxon>
        <taxon>Chordata</taxon>
        <taxon>Craniata</taxon>
        <taxon>Vertebrata</taxon>
        <taxon>Euteleostomi</taxon>
        <taxon>Actinopterygii</taxon>
        <taxon>Neopterygii</taxon>
        <taxon>Teleostei</taxon>
        <taxon>Neoteleostei</taxon>
        <taxon>Acanthomorphata</taxon>
        <taxon>Eupercaria</taxon>
        <taxon>Centrarchiformes</taxon>
        <taxon>Terapontoidei</taxon>
        <taxon>Terapontidae</taxon>
        <taxon>Scortum</taxon>
    </lineage>
</organism>
<comment type="caution">
    <text evidence="1">The sequence shown here is derived from an EMBL/GenBank/DDBJ whole genome shotgun (WGS) entry which is preliminary data.</text>
</comment>
<evidence type="ECO:0000313" key="2">
    <source>
        <dbReference type="Proteomes" id="UP000831701"/>
    </source>
</evidence>
<reference evidence="1" key="1">
    <citation type="submission" date="2022-04" db="EMBL/GenBank/DDBJ databases">
        <title>Jade perch genome.</title>
        <authorList>
            <person name="Chao B."/>
        </authorList>
    </citation>
    <scope>NUCLEOTIDE SEQUENCE</scope>
    <source>
        <strain evidence="1">CB-2022</strain>
    </source>
</reference>
<gene>
    <name evidence="1" type="ORF">L3Q82_007867</name>
</gene>
<evidence type="ECO:0000313" key="1">
    <source>
        <dbReference type="EMBL" id="KAI3368135.1"/>
    </source>
</evidence>
<dbReference type="Proteomes" id="UP000831701">
    <property type="component" value="Chromosome 8"/>
</dbReference>
<proteinExistence type="predicted"/>
<keyword evidence="2" id="KW-1185">Reference proteome</keyword>